<dbReference type="InterPro" id="IPR002686">
    <property type="entry name" value="Transposase_17"/>
</dbReference>
<dbReference type="InterPro" id="IPR052715">
    <property type="entry name" value="RAYT_transposase"/>
</dbReference>
<evidence type="ECO:0000313" key="2">
    <source>
        <dbReference type="EMBL" id="PPZ92566.1"/>
    </source>
</evidence>
<dbReference type="InterPro" id="IPR036515">
    <property type="entry name" value="Transposase_17_sf"/>
</dbReference>
<sequence length="157" mass="18916">MQGRKRNRKLDFDYSSEAIYFVTICTQNRVHYFGKVESGIMNLSNFGKIAHEKCIWLEEQYPYLEIHNYIIMPNHLHILFEINKKDYDLKIKSVSSLIGAYKTIVSKEIHLLGDIYFSWQRSFHDHIVRSESSYENIYNYITNNPENWEKDKFYENN</sequence>
<dbReference type="PANTHER" id="PTHR36966">
    <property type="entry name" value="REP-ASSOCIATED TYROSINE TRANSPOSASE"/>
    <property type="match status" value="1"/>
</dbReference>
<dbReference type="SUPFAM" id="SSF143422">
    <property type="entry name" value="Transposase IS200-like"/>
    <property type="match status" value="1"/>
</dbReference>
<proteinExistence type="predicted"/>
<feature type="domain" description="Transposase IS200-like" evidence="1">
    <location>
        <begin position="15"/>
        <end position="144"/>
    </location>
</feature>
<dbReference type="EMBL" id="PTPZ01000001">
    <property type="protein sequence ID" value="PPZ92566.1"/>
    <property type="molecule type" value="Genomic_DNA"/>
</dbReference>
<dbReference type="GO" id="GO:0006313">
    <property type="term" value="P:DNA transposition"/>
    <property type="evidence" value="ECO:0007669"/>
    <property type="project" value="InterPro"/>
</dbReference>
<dbReference type="GO" id="GO:0004803">
    <property type="term" value="F:transposase activity"/>
    <property type="evidence" value="ECO:0007669"/>
    <property type="project" value="InterPro"/>
</dbReference>
<evidence type="ECO:0000259" key="1">
    <source>
        <dbReference type="SMART" id="SM01321"/>
    </source>
</evidence>
<protein>
    <recommendedName>
        <fullName evidence="1">Transposase IS200-like domain-containing protein</fullName>
    </recommendedName>
</protein>
<accession>A0A2S7I7M0</accession>
<dbReference type="PANTHER" id="PTHR36966:SF1">
    <property type="entry name" value="REP-ASSOCIATED TYROSINE TRANSPOSASE"/>
    <property type="match status" value="1"/>
</dbReference>
<dbReference type="GO" id="GO:0043565">
    <property type="term" value="F:sequence-specific DNA binding"/>
    <property type="evidence" value="ECO:0007669"/>
    <property type="project" value="TreeGrafter"/>
</dbReference>
<dbReference type="AlphaFoldDB" id="A0A2S7I7M0"/>
<comment type="caution">
    <text evidence="2">The sequence shown here is derived from an EMBL/GenBank/DDBJ whole genome shotgun (WGS) entry which is preliminary data.</text>
</comment>
<organism evidence="2 3">
    <name type="scientific">Cloacibacterium normanense</name>
    <dbReference type="NCBI Taxonomy" id="237258"/>
    <lineage>
        <taxon>Bacteria</taxon>
        <taxon>Pseudomonadati</taxon>
        <taxon>Bacteroidota</taxon>
        <taxon>Flavobacteriia</taxon>
        <taxon>Flavobacteriales</taxon>
        <taxon>Weeksellaceae</taxon>
    </lineage>
</organism>
<dbReference type="Gene3D" id="3.30.70.1290">
    <property type="entry name" value="Transposase IS200-like"/>
    <property type="match status" value="1"/>
</dbReference>
<dbReference type="Proteomes" id="UP000238565">
    <property type="component" value="Unassembled WGS sequence"/>
</dbReference>
<dbReference type="RefSeq" id="WP_104792379.1">
    <property type="nucleotide sequence ID" value="NZ_PTPZ01000001.1"/>
</dbReference>
<reference evidence="2 3" key="1">
    <citation type="submission" date="2018-02" db="EMBL/GenBank/DDBJ databases">
        <title>Draft genome sequence of bacterial isolates from marine environment.</title>
        <authorList>
            <person name="Singh S.K."/>
            <person name="Hill R."/>
            <person name="Major S."/>
            <person name="Cai H."/>
            <person name="Li Y."/>
        </authorList>
    </citation>
    <scope>NUCLEOTIDE SEQUENCE [LARGE SCALE GENOMIC DNA]</scope>
    <source>
        <strain evidence="2 3">IMET F</strain>
    </source>
</reference>
<name>A0A2S7I7M0_9FLAO</name>
<evidence type="ECO:0000313" key="3">
    <source>
        <dbReference type="Proteomes" id="UP000238565"/>
    </source>
</evidence>
<gene>
    <name evidence="2" type="ORF">C3729_00690</name>
</gene>
<dbReference type="SMART" id="SM01321">
    <property type="entry name" value="Y1_Tnp"/>
    <property type="match status" value="1"/>
</dbReference>